<organism evidence="2 3">
    <name type="scientific">Neocallimastix californiae</name>
    <dbReference type="NCBI Taxonomy" id="1754190"/>
    <lineage>
        <taxon>Eukaryota</taxon>
        <taxon>Fungi</taxon>
        <taxon>Fungi incertae sedis</taxon>
        <taxon>Chytridiomycota</taxon>
        <taxon>Chytridiomycota incertae sedis</taxon>
        <taxon>Neocallimastigomycetes</taxon>
        <taxon>Neocallimastigales</taxon>
        <taxon>Neocallimastigaceae</taxon>
        <taxon>Neocallimastix</taxon>
    </lineage>
</organism>
<reference evidence="2 3" key="1">
    <citation type="submission" date="2016-08" db="EMBL/GenBank/DDBJ databases">
        <title>A Parts List for Fungal Cellulosomes Revealed by Comparative Genomics.</title>
        <authorList>
            <consortium name="DOE Joint Genome Institute"/>
            <person name="Haitjema C.H."/>
            <person name="Gilmore S.P."/>
            <person name="Henske J.K."/>
            <person name="Solomon K.V."/>
            <person name="De Groot R."/>
            <person name="Kuo A."/>
            <person name="Mondo S.J."/>
            <person name="Salamov A.A."/>
            <person name="Labutti K."/>
            <person name="Zhao Z."/>
            <person name="Chiniquy J."/>
            <person name="Barry K."/>
            <person name="Brewer H.M."/>
            <person name="Purvine S.O."/>
            <person name="Wright A.T."/>
            <person name="Boxma B."/>
            <person name="Van Alen T."/>
            <person name="Hackstein J.H."/>
            <person name="Baker S.E."/>
            <person name="Grigoriev I.V."/>
            <person name="O'Malley M.A."/>
        </authorList>
    </citation>
    <scope>NUCLEOTIDE SEQUENCE [LARGE SCALE GENOMIC DNA]</scope>
    <source>
        <strain evidence="2 3">G1</strain>
    </source>
</reference>
<evidence type="ECO:0000313" key="3">
    <source>
        <dbReference type="Proteomes" id="UP000193920"/>
    </source>
</evidence>
<dbReference type="EMBL" id="MCOG01000021">
    <property type="protein sequence ID" value="ORY76730.1"/>
    <property type="molecule type" value="Genomic_DNA"/>
</dbReference>
<dbReference type="Proteomes" id="UP000193920">
    <property type="component" value="Unassembled WGS sequence"/>
</dbReference>
<dbReference type="AlphaFoldDB" id="A0A1Y2EYU0"/>
<proteinExistence type="predicted"/>
<keyword evidence="3" id="KW-1185">Reference proteome</keyword>
<name>A0A1Y2EYU0_9FUNG</name>
<evidence type="ECO:0000313" key="2">
    <source>
        <dbReference type="EMBL" id="ORY76730.1"/>
    </source>
</evidence>
<accession>A0A1Y2EYU0</accession>
<dbReference type="STRING" id="1754190.A0A1Y2EYU0"/>
<protein>
    <submittedName>
        <fullName evidence="2">Uncharacterized protein</fullName>
    </submittedName>
</protein>
<comment type="caution">
    <text evidence="2">The sequence shown here is derived from an EMBL/GenBank/DDBJ whole genome shotgun (WGS) entry which is preliminary data.</text>
</comment>
<gene>
    <name evidence="2" type="ORF">LY90DRAFT_501592</name>
</gene>
<feature type="region of interest" description="Disordered" evidence="1">
    <location>
        <begin position="1"/>
        <end position="21"/>
    </location>
</feature>
<sequence>MLPTELLEEVAEDNEETSENEIEEVKVLPKGKHILLDDEHHNKKERKKNGFRVLSLKTKKGLASRPPIPQSILDFKKKHFYEGKIKRISTSVDFGRNVKKPANIFVVGKKHNN</sequence>
<evidence type="ECO:0000256" key="1">
    <source>
        <dbReference type="SAM" id="MobiDB-lite"/>
    </source>
</evidence>